<evidence type="ECO:0000259" key="1">
    <source>
        <dbReference type="Pfam" id="PF01636"/>
    </source>
</evidence>
<comment type="caution">
    <text evidence="2">The sequence shown here is derived from an EMBL/GenBank/DDBJ whole genome shotgun (WGS) entry which is preliminary data.</text>
</comment>
<dbReference type="EMBL" id="BSSD01000001">
    <property type="protein sequence ID" value="GLW89766.1"/>
    <property type="molecule type" value="Genomic_DNA"/>
</dbReference>
<dbReference type="InterPro" id="IPR002575">
    <property type="entry name" value="Aminoglycoside_PTrfase"/>
</dbReference>
<dbReference type="InterPro" id="IPR051678">
    <property type="entry name" value="AGP_Transferase"/>
</dbReference>
<gene>
    <name evidence="2" type="ORF">Aglo03_05820</name>
</gene>
<reference evidence="2" key="1">
    <citation type="submission" date="2023-02" db="EMBL/GenBank/DDBJ databases">
        <title>Actinokineospora globicatena NBRC 15670.</title>
        <authorList>
            <person name="Ichikawa N."/>
            <person name="Sato H."/>
            <person name="Tonouchi N."/>
        </authorList>
    </citation>
    <scope>NUCLEOTIDE SEQUENCE</scope>
    <source>
        <strain evidence="2">NBRC 15670</strain>
    </source>
</reference>
<dbReference type="InterPro" id="IPR011009">
    <property type="entry name" value="Kinase-like_dom_sf"/>
</dbReference>
<protein>
    <recommendedName>
        <fullName evidence="1">Aminoglycoside phosphotransferase domain-containing protein</fullName>
    </recommendedName>
</protein>
<sequence>MDTVRDALRVVAPGLAELPITLPDLVGRDEPLWMASSAAVGEEFVAKVAWSAPAARRLAHEIGVLTALSVPFLPEVVASSTEPVLLVTRRVPGKSLFAVVDSVDRDHAGRQLARFLVALHDPSTRAAVERALGPLPAPRVEASTAEIRARLGRWVRPDQHATVTTWCAWADEVLAEPRPSVLVHGDLHGDNQVWDGNRLSLVVDFETTSAAEPEYDLRAFPSTGPDCELLTATTQHYEHLCGRSLSLDRIMAWHLRTTLDDLLWRSEAGIPLPDHRSPTAWINDLTTRFAKLQIGP</sequence>
<dbReference type="Proteomes" id="UP001165042">
    <property type="component" value="Unassembled WGS sequence"/>
</dbReference>
<evidence type="ECO:0000313" key="2">
    <source>
        <dbReference type="EMBL" id="GLW89766.1"/>
    </source>
</evidence>
<evidence type="ECO:0000313" key="3">
    <source>
        <dbReference type="Proteomes" id="UP001165042"/>
    </source>
</evidence>
<feature type="domain" description="Aminoglycoside phosphotransferase" evidence="1">
    <location>
        <begin position="46"/>
        <end position="217"/>
    </location>
</feature>
<keyword evidence="3" id="KW-1185">Reference proteome</keyword>
<dbReference type="Pfam" id="PF01636">
    <property type="entry name" value="APH"/>
    <property type="match status" value="1"/>
</dbReference>
<organism evidence="2 3">
    <name type="scientific">Actinokineospora globicatena</name>
    <dbReference type="NCBI Taxonomy" id="103729"/>
    <lineage>
        <taxon>Bacteria</taxon>
        <taxon>Bacillati</taxon>
        <taxon>Actinomycetota</taxon>
        <taxon>Actinomycetes</taxon>
        <taxon>Pseudonocardiales</taxon>
        <taxon>Pseudonocardiaceae</taxon>
        <taxon>Actinokineospora</taxon>
    </lineage>
</organism>
<dbReference type="Gene3D" id="3.90.1200.10">
    <property type="match status" value="1"/>
</dbReference>
<dbReference type="SUPFAM" id="SSF56112">
    <property type="entry name" value="Protein kinase-like (PK-like)"/>
    <property type="match status" value="1"/>
</dbReference>
<dbReference type="PANTHER" id="PTHR21310">
    <property type="entry name" value="AMINOGLYCOSIDE PHOSPHOTRANSFERASE-RELATED-RELATED"/>
    <property type="match status" value="1"/>
</dbReference>
<name>A0A9W6V897_9PSEU</name>
<dbReference type="AlphaFoldDB" id="A0A9W6V897"/>
<proteinExistence type="predicted"/>
<accession>A0A9W6V897</accession>